<evidence type="ECO:0000313" key="5">
    <source>
        <dbReference type="Proteomes" id="UP000010862"/>
    </source>
</evidence>
<proteinExistence type="predicted"/>
<accession>F9D6I5</accession>
<feature type="domain" description="Replication-associated protein G2P N-terminal" evidence="1">
    <location>
        <begin position="51"/>
        <end position="193"/>
    </location>
</feature>
<sequence>MYDKVKLWIDSAMVGEQYPTIANYLEEANTQINHQTGEVKTFGSLEGLKVSIFVGGLSVVGSLPKYLYGSNVYPLDRHTTAQAIAKLSDALHLRADEASVTGIEFGTNFLMMHQVPDYLAKLGNMPRLSRYHFEPSTLYYKGTGRQQPKVFAFYDKMADARAKGMECPEGMKEANLLRYEMRLNGRLSHQLGVPEVQASTLYDNDFYRMMVKRYQDSYFSISKQNQIKTNVMSEIKTVSDAFNVFVARLINQTGQTQIVGFLDELKEAGVFDDRKNYTRLKNKIQDVATKANITISDELIRELDDEIRNCGAYV</sequence>
<protein>
    <recommendedName>
        <fullName evidence="1">Replication-associated protein G2P N-terminal domain-containing protein</fullName>
    </recommendedName>
</protein>
<dbReference type="Pfam" id="PF05144">
    <property type="entry name" value="Phage_CRI"/>
    <property type="match status" value="1"/>
</dbReference>
<dbReference type="PATRIC" id="fig|908937.9.peg.2490"/>
<dbReference type="STRING" id="908937.Prede_2357"/>
<dbReference type="AlphaFoldDB" id="F9D6I5"/>
<dbReference type="HOGENOM" id="CLU_893263_0_0_10"/>
<evidence type="ECO:0000313" key="2">
    <source>
        <dbReference type="EMBL" id="AGB29621.1"/>
    </source>
</evidence>
<evidence type="ECO:0000259" key="1">
    <source>
        <dbReference type="Pfam" id="PF05144"/>
    </source>
</evidence>
<dbReference type="InterPro" id="IPR022686">
    <property type="entry name" value="G2P_N"/>
</dbReference>
<dbReference type="Proteomes" id="UP000007820">
    <property type="component" value="Unassembled WGS sequence"/>
</dbReference>
<reference evidence="2" key="2">
    <citation type="submission" date="2012-02" db="EMBL/GenBank/DDBJ databases">
        <title>Complete sequence of chromosome 2 of Prevotella dentalis DSM 3688.</title>
        <authorList>
            <consortium name="US DOE Joint Genome Institute (JGI-PGF)"/>
            <person name="Lucas S."/>
            <person name="Copeland A."/>
            <person name="Lapidus A."/>
            <person name="Glavina del Rio T."/>
            <person name="Dalin E."/>
            <person name="Tice H."/>
            <person name="Bruce D."/>
            <person name="Goodwin L."/>
            <person name="Pitluck S."/>
            <person name="Peters L."/>
            <person name="Mikhailova N."/>
            <person name="Chertkov O."/>
            <person name="Kyrpides N."/>
            <person name="Mavromatis K."/>
            <person name="Ivanova N."/>
            <person name="Brettin T."/>
            <person name="Detter J.C."/>
            <person name="Han C."/>
            <person name="Larimer F."/>
            <person name="Land M."/>
            <person name="Hauser L."/>
            <person name="Markowitz V."/>
            <person name="Cheng J.-F."/>
            <person name="Hugenholtz P."/>
            <person name="Woyke T."/>
            <person name="Wu D."/>
            <person name="Gronow S."/>
            <person name="Wellnitz S."/>
            <person name="Brambilla E."/>
            <person name="Klenk H.-P."/>
            <person name="Eisen J.A."/>
        </authorList>
    </citation>
    <scope>NUCLEOTIDE SEQUENCE [LARGE SCALE GENOMIC DNA]</scope>
    <source>
        <strain evidence="2">DSM 3688</strain>
    </source>
</reference>
<dbReference type="EMBL" id="AFPW01000047">
    <property type="protein sequence ID" value="EGQ11902.1"/>
    <property type="molecule type" value="Genomic_DNA"/>
</dbReference>
<reference evidence="3 4" key="1">
    <citation type="submission" date="2011-04" db="EMBL/GenBank/DDBJ databases">
        <authorList>
            <person name="Muzny D."/>
            <person name="Qin X."/>
            <person name="Deng J."/>
            <person name="Jiang H."/>
            <person name="Liu Y."/>
            <person name="Qu J."/>
            <person name="Song X.-Z."/>
            <person name="Zhang L."/>
            <person name="Thornton R."/>
            <person name="Coyle M."/>
            <person name="Francisco L."/>
            <person name="Jackson L."/>
            <person name="Javaid M."/>
            <person name="Korchina V."/>
            <person name="Kovar C."/>
            <person name="Mata R."/>
            <person name="Mathew T."/>
            <person name="Ngo R."/>
            <person name="Nguyen L."/>
            <person name="Nguyen N."/>
            <person name="Okwuonu G."/>
            <person name="Ongeri F."/>
            <person name="Pham C."/>
            <person name="Simmons D."/>
            <person name="Wilczek-Boney K."/>
            <person name="Hale W."/>
            <person name="Jakkamsetti A."/>
            <person name="Pham P."/>
            <person name="Ruth R."/>
            <person name="San Lucas F."/>
            <person name="Warren J."/>
            <person name="Zhang J."/>
            <person name="Zhao Z."/>
            <person name="Zhou C."/>
            <person name="Zhu D."/>
            <person name="Lee S."/>
            <person name="Bess C."/>
            <person name="Blankenburg K."/>
            <person name="Forbes L."/>
            <person name="Fu Q."/>
            <person name="Gubbala S."/>
            <person name="Hirani K."/>
            <person name="Jayaseelan J.C."/>
            <person name="Lara F."/>
            <person name="Munidasa M."/>
            <person name="Palculict T."/>
            <person name="Patil S."/>
            <person name="Pu L.-L."/>
            <person name="Saada N."/>
            <person name="Tang L."/>
            <person name="Weissenberger G."/>
            <person name="Zhu Y."/>
            <person name="Hemphill L."/>
            <person name="Shang Y."/>
            <person name="Youmans B."/>
            <person name="Ayvaz T."/>
            <person name="Ross M."/>
            <person name="Santibanez J."/>
            <person name="Aqrawi P."/>
            <person name="Gross S."/>
            <person name="Joshi V."/>
            <person name="Fowler G."/>
            <person name="Nazareth L."/>
            <person name="Reid J."/>
            <person name="Worley K."/>
            <person name="Petrosino J."/>
            <person name="Highlander S."/>
            <person name="Gibbs R."/>
        </authorList>
    </citation>
    <scope>NUCLEOTIDE SEQUENCE [LARGE SCALE GENOMIC DNA]</scope>
    <source>
        <strain evidence="3 4">DSM 3688</strain>
    </source>
</reference>
<evidence type="ECO:0000313" key="4">
    <source>
        <dbReference type="Proteomes" id="UP000007820"/>
    </source>
</evidence>
<evidence type="ECO:0000313" key="3">
    <source>
        <dbReference type="EMBL" id="EGQ11902.1"/>
    </source>
</evidence>
<gene>
    <name evidence="2" type="ordered locus">Prede_2357</name>
    <name evidence="3" type="ORF">HMPREF9136_2463</name>
</gene>
<dbReference type="eggNOG" id="ENOG50335S4">
    <property type="taxonomic scope" value="Bacteria"/>
</dbReference>
<organism evidence="3 4">
    <name type="scientific">Prevotella dentalis (strain ATCC 49559 / DSM 3688 / JCM 13448 / NCTC 12043 / ES 2772)</name>
    <name type="common">Mitsuokella dentalis</name>
    <dbReference type="NCBI Taxonomy" id="908937"/>
    <lineage>
        <taxon>Bacteria</taxon>
        <taxon>Pseudomonadati</taxon>
        <taxon>Bacteroidota</taxon>
        <taxon>Bacteroidia</taxon>
        <taxon>Bacteroidales</taxon>
        <taxon>Prevotellaceae</taxon>
        <taxon>Prevotella</taxon>
    </lineage>
</organism>
<dbReference type="GO" id="GO:0006260">
    <property type="term" value="P:DNA replication"/>
    <property type="evidence" value="ECO:0007669"/>
    <property type="project" value="InterPro"/>
</dbReference>
<dbReference type="KEGG" id="pdt:Prede_2357"/>
<name>F9D6I5_PREDD</name>
<dbReference type="EMBL" id="CP003369">
    <property type="protein sequence ID" value="AGB29621.1"/>
    <property type="molecule type" value="Genomic_DNA"/>
</dbReference>
<dbReference type="Proteomes" id="UP000010862">
    <property type="component" value="Chromosome 2"/>
</dbReference>
<dbReference type="RefSeq" id="WP_005847514.1">
    <property type="nucleotide sequence ID" value="NC_019968.1"/>
</dbReference>
<keyword evidence="5" id="KW-1185">Reference proteome</keyword>
<dbReference type="OrthoDB" id="1438889at2"/>